<dbReference type="AlphaFoldDB" id="A0A3P6SLX5"/>
<dbReference type="Proteomes" id="UP000277928">
    <property type="component" value="Unassembled WGS sequence"/>
</dbReference>
<evidence type="ECO:0000256" key="2">
    <source>
        <dbReference type="ARBA" id="ARBA00022553"/>
    </source>
</evidence>
<dbReference type="GO" id="GO:0000209">
    <property type="term" value="P:protein polyubiquitination"/>
    <property type="evidence" value="ECO:0007669"/>
    <property type="project" value="InterPro"/>
</dbReference>
<gene>
    <name evidence="6" type="ORF">NLS_LOCUS3425</name>
</gene>
<sequence>MTWQVRAWFAINIKNCCLVSMKLMVYESLLLIVITVTGIVVISGSKRYEAPPMAEEDSIITHDRDNTLKNTDDDDVTIMSLEDGIDCVYGKLILLGYNGTLESSSTYAHGRKHRSKMILRKRLMGNGIKKDQSSSVSVPPSQTQVVRDASRHVVSYSYNRNHTVLVEYSPDPCKDMFQIGRSSEEQIDFTVVDTWLAANALHSGLYSESGFENGVIDGYGDRKDSRCNIRRPISSTISRYACRIQINRDYPHRAFLYAAGFDSSRNIFLGEKATKWTKCDGEIDGLTTNGILILHPNIMQKQNSDQSTEENMGMFVWREVSVDGDIYNIRETRSSTKRGELLAGESNELQDGTLIDLCGATLLWRTAEGLSKSPCRSELESRLNEINAGKPQCPVNLNTLIIPRKKSAKSHGSSRQPYVYLNCGHVQGKHAWGKNDKSDSGTLYKCPICLVDSSKIIQLVMGMESAFHLDSNSLDYAFNPCGHVASLSTVRYWSRIPLPHGTSNFHPVCPFCTSLLSMDKPYVRLIFQDHCSDS</sequence>
<feature type="domain" description="Pellino RING" evidence="5">
    <location>
        <begin position="386"/>
        <end position="530"/>
    </location>
</feature>
<feature type="transmembrane region" description="Helical" evidence="3">
    <location>
        <begin position="23"/>
        <end position="44"/>
    </location>
</feature>
<keyword evidence="3" id="KW-0472">Membrane</keyword>
<protein>
    <recommendedName>
        <fullName evidence="8">Protein pellino</fullName>
    </recommendedName>
</protein>
<dbReference type="PANTHER" id="PTHR12098:SF2">
    <property type="entry name" value="PROTEIN PELLINO"/>
    <property type="match status" value="1"/>
</dbReference>
<accession>A0A3P6SLX5</accession>
<dbReference type="InterPro" id="IPR006800">
    <property type="entry name" value="Pellino_fam"/>
</dbReference>
<keyword evidence="3" id="KW-1133">Transmembrane helix</keyword>
<proteinExistence type="inferred from homology"/>
<evidence type="ECO:0000259" key="4">
    <source>
        <dbReference type="Pfam" id="PF04710"/>
    </source>
</evidence>
<keyword evidence="7" id="KW-1185">Reference proteome</keyword>
<name>A0A3P6SLX5_LITSI</name>
<dbReference type="GO" id="GO:0008592">
    <property type="term" value="P:regulation of Toll signaling pathway"/>
    <property type="evidence" value="ECO:0007669"/>
    <property type="project" value="InterPro"/>
</dbReference>
<organism evidence="6 7">
    <name type="scientific">Litomosoides sigmodontis</name>
    <name type="common">Filarial nematode worm</name>
    <dbReference type="NCBI Taxonomy" id="42156"/>
    <lineage>
        <taxon>Eukaryota</taxon>
        <taxon>Metazoa</taxon>
        <taxon>Ecdysozoa</taxon>
        <taxon>Nematoda</taxon>
        <taxon>Chromadorea</taxon>
        <taxon>Rhabditida</taxon>
        <taxon>Spirurina</taxon>
        <taxon>Spiruromorpha</taxon>
        <taxon>Filarioidea</taxon>
        <taxon>Onchocercidae</taxon>
        <taxon>Litomosoides</taxon>
    </lineage>
</organism>
<dbReference type="OMA" id="QIGRMPC"/>
<feature type="domain" description="Pellino FHA" evidence="4">
    <location>
        <begin position="87"/>
        <end position="381"/>
    </location>
</feature>
<dbReference type="GO" id="GO:0061630">
    <property type="term" value="F:ubiquitin protein ligase activity"/>
    <property type="evidence" value="ECO:0007669"/>
    <property type="project" value="InterPro"/>
</dbReference>
<evidence type="ECO:0000256" key="1">
    <source>
        <dbReference type="ARBA" id="ARBA00005639"/>
    </source>
</evidence>
<reference evidence="6 7" key="1">
    <citation type="submission" date="2018-08" db="EMBL/GenBank/DDBJ databases">
        <authorList>
            <person name="Laetsch R D."/>
            <person name="Stevens L."/>
            <person name="Kumar S."/>
            <person name="Blaxter L. M."/>
        </authorList>
    </citation>
    <scope>NUCLEOTIDE SEQUENCE [LARGE SCALE GENOMIC DNA]</scope>
</reference>
<dbReference type="InterPro" id="IPR048335">
    <property type="entry name" value="Pellino_RING"/>
</dbReference>
<dbReference type="InterPro" id="IPR048334">
    <property type="entry name" value="Pellino_FHA"/>
</dbReference>
<evidence type="ECO:0000259" key="5">
    <source>
        <dbReference type="Pfam" id="PF20723"/>
    </source>
</evidence>
<keyword evidence="3" id="KW-0812">Transmembrane</keyword>
<keyword evidence="2" id="KW-0597">Phosphoprotein</keyword>
<dbReference type="PANTHER" id="PTHR12098">
    <property type="entry name" value="E3 UBIQUITIN-PROTEIN LIGASE PELLINO-RELATED"/>
    <property type="match status" value="1"/>
</dbReference>
<comment type="similarity">
    <text evidence="1">Belongs to the pellino family.</text>
</comment>
<evidence type="ECO:0000313" key="6">
    <source>
        <dbReference type="EMBL" id="VDK76882.1"/>
    </source>
</evidence>
<evidence type="ECO:0000313" key="7">
    <source>
        <dbReference type="Proteomes" id="UP000277928"/>
    </source>
</evidence>
<dbReference type="EMBL" id="UYRX01000186">
    <property type="protein sequence ID" value="VDK76882.1"/>
    <property type="molecule type" value="Genomic_DNA"/>
</dbReference>
<evidence type="ECO:0008006" key="8">
    <source>
        <dbReference type="Google" id="ProtNLM"/>
    </source>
</evidence>
<evidence type="ECO:0000256" key="3">
    <source>
        <dbReference type="SAM" id="Phobius"/>
    </source>
</evidence>
<dbReference type="STRING" id="42156.A0A3P6SLX5"/>
<dbReference type="Pfam" id="PF04710">
    <property type="entry name" value="Pellino_FHA"/>
    <property type="match status" value="1"/>
</dbReference>
<dbReference type="Pfam" id="PF20723">
    <property type="entry name" value="Pellino_RING"/>
    <property type="match status" value="1"/>
</dbReference>
<dbReference type="OrthoDB" id="8801906at2759"/>